<dbReference type="Proteomes" id="UP000285405">
    <property type="component" value="Unassembled WGS sequence"/>
</dbReference>
<proteinExistence type="predicted"/>
<protein>
    <submittedName>
        <fullName evidence="1">Uncharacterized protein</fullName>
    </submittedName>
</protein>
<sequence>MLTGVPFMAANGNRNQFFLSSQEDPQDVLDNEVGHWENSACDIETDERDFLAQAILMEEMKWARSTYIDFHP</sequence>
<dbReference type="EMBL" id="MCBR01011585">
    <property type="protein sequence ID" value="RKF65798.1"/>
    <property type="molecule type" value="Genomic_DNA"/>
</dbReference>
<dbReference type="AlphaFoldDB" id="A0A420I817"/>
<name>A0A420I817_9PEZI</name>
<evidence type="ECO:0000313" key="1">
    <source>
        <dbReference type="EMBL" id="RKF65798.1"/>
    </source>
</evidence>
<accession>A0A420I817</accession>
<evidence type="ECO:0000313" key="2">
    <source>
        <dbReference type="Proteomes" id="UP000285405"/>
    </source>
</evidence>
<organism evidence="1 2">
    <name type="scientific">Golovinomyces cichoracearum</name>
    <dbReference type="NCBI Taxonomy" id="62708"/>
    <lineage>
        <taxon>Eukaryota</taxon>
        <taxon>Fungi</taxon>
        <taxon>Dikarya</taxon>
        <taxon>Ascomycota</taxon>
        <taxon>Pezizomycotina</taxon>
        <taxon>Leotiomycetes</taxon>
        <taxon>Erysiphales</taxon>
        <taxon>Erysiphaceae</taxon>
        <taxon>Golovinomyces</taxon>
    </lineage>
</organism>
<reference evidence="1 2" key="1">
    <citation type="journal article" date="2018" name="BMC Genomics">
        <title>Comparative genome analyses reveal sequence features reflecting distinct modes of host-adaptation between dicot and monocot powdery mildew.</title>
        <authorList>
            <person name="Wu Y."/>
            <person name="Ma X."/>
            <person name="Pan Z."/>
            <person name="Kale S.D."/>
            <person name="Song Y."/>
            <person name="King H."/>
            <person name="Zhang Q."/>
            <person name="Presley C."/>
            <person name="Deng X."/>
            <person name="Wei C.I."/>
            <person name="Xiao S."/>
        </authorList>
    </citation>
    <scope>NUCLEOTIDE SEQUENCE [LARGE SCALE GENOMIC DNA]</scope>
    <source>
        <strain evidence="1">UCSC1</strain>
    </source>
</reference>
<comment type="caution">
    <text evidence="1">The sequence shown here is derived from an EMBL/GenBank/DDBJ whole genome shotgun (WGS) entry which is preliminary data.</text>
</comment>
<gene>
    <name evidence="1" type="ORF">GcC1_115005</name>
</gene>